<dbReference type="SFLD" id="SFLDG01067">
    <property type="entry name" value="SPASM/twitch_domain_containing"/>
    <property type="match status" value="1"/>
</dbReference>
<dbReference type="GO" id="GO:0051539">
    <property type="term" value="F:4 iron, 4 sulfur cluster binding"/>
    <property type="evidence" value="ECO:0007669"/>
    <property type="project" value="UniProtKB-KW"/>
</dbReference>
<evidence type="ECO:0000256" key="1">
    <source>
        <dbReference type="ARBA" id="ARBA00001966"/>
    </source>
</evidence>
<dbReference type="Proteomes" id="UP000266552">
    <property type="component" value="Chromosome"/>
</dbReference>
<keyword evidence="9" id="KW-1185">Reference proteome</keyword>
<evidence type="ECO:0000259" key="7">
    <source>
        <dbReference type="PROSITE" id="PS51918"/>
    </source>
</evidence>
<dbReference type="CDD" id="cd01335">
    <property type="entry name" value="Radical_SAM"/>
    <property type="match status" value="1"/>
</dbReference>
<dbReference type="InterPro" id="IPR058240">
    <property type="entry name" value="rSAM_sf"/>
</dbReference>
<dbReference type="AlphaFoldDB" id="A0A385TQF5"/>
<sequence length="372" mass="43956">MDKEELMKRKPELLYLHMDVTVKCNLSCKHCFYGDYNKKEFINQELDLDRMYELIDEAKSMGCKKIIFSGGEVFTSPKFIPLLKYCRSIQLKTLFITNAILIDNNYLEELIDLKENIDEIKISYEGVNNDYIRGRGTEDIILKNIRKLNDLGFPVTINTIINKFNIRELEELYNFIKELNPHSWRIDLPFNIGRYKKYSNQVGENDLEFIFIKLASILKDYLYKKPDFELWMFNLYRPGLEDFDFAEKELDMHPCSYNKRNLGIRGLGEVTPCSRFLGIDLGNVKNHSIREVKDQPKFKEFWKLKVSDITECRNCKYLKLCGTGCRANAFESFGDIYRKDPLNCEVMPMFEKYIVPLFSIETQQNFKELTNI</sequence>
<name>A0A385TQF5_PAELA</name>
<dbReference type="InterPro" id="IPR013785">
    <property type="entry name" value="Aldolase_TIM"/>
</dbReference>
<evidence type="ECO:0000256" key="5">
    <source>
        <dbReference type="ARBA" id="ARBA00023004"/>
    </source>
</evidence>
<dbReference type="SUPFAM" id="SSF102114">
    <property type="entry name" value="Radical SAM enzymes"/>
    <property type="match status" value="1"/>
</dbReference>
<evidence type="ECO:0000313" key="8">
    <source>
        <dbReference type="EMBL" id="AYB43335.1"/>
    </source>
</evidence>
<dbReference type="PANTHER" id="PTHR11228:SF7">
    <property type="entry name" value="PQQA PEPTIDE CYCLASE"/>
    <property type="match status" value="1"/>
</dbReference>
<dbReference type="InterPro" id="IPR023885">
    <property type="entry name" value="4Fe4S-binding_SPASM_dom"/>
</dbReference>
<dbReference type="RefSeq" id="WP_119847353.1">
    <property type="nucleotide sequence ID" value="NZ_CP177044.1"/>
</dbReference>
<protein>
    <submittedName>
        <fullName evidence="8">Radical SAM protein</fullName>
    </submittedName>
</protein>
<keyword evidence="3" id="KW-0949">S-adenosyl-L-methionine</keyword>
<dbReference type="NCBIfam" id="TIGR04085">
    <property type="entry name" value="rSAM_more_4Fe4S"/>
    <property type="match status" value="1"/>
</dbReference>
<dbReference type="SFLD" id="SFLDG01386">
    <property type="entry name" value="main_SPASM_domain-containing"/>
    <property type="match status" value="1"/>
</dbReference>
<dbReference type="Pfam" id="PF13186">
    <property type="entry name" value="SPASM"/>
    <property type="match status" value="1"/>
</dbReference>
<dbReference type="GO" id="GO:0003824">
    <property type="term" value="F:catalytic activity"/>
    <property type="evidence" value="ECO:0007669"/>
    <property type="project" value="InterPro"/>
</dbReference>
<comment type="cofactor">
    <cofactor evidence="1">
        <name>[4Fe-4S] cluster</name>
        <dbReference type="ChEBI" id="CHEBI:49883"/>
    </cofactor>
</comment>
<dbReference type="PROSITE" id="PS51918">
    <property type="entry name" value="RADICAL_SAM"/>
    <property type="match status" value="1"/>
</dbReference>
<evidence type="ECO:0000313" key="9">
    <source>
        <dbReference type="Proteomes" id="UP000266552"/>
    </source>
</evidence>
<evidence type="ECO:0000256" key="3">
    <source>
        <dbReference type="ARBA" id="ARBA00022691"/>
    </source>
</evidence>
<evidence type="ECO:0000256" key="6">
    <source>
        <dbReference type="ARBA" id="ARBA00023014"/>
    </source>
</evidence>
<keyword evidence="5" id="KW-0408">Iron</keyword>
<dbReference type="InterPro" id="IPR017200">
    <property type="entry name" value="PqqE-like"/>
</dbReference>
<accession>A0A385TQF5</accession>
<dbReference type="GO" id="GO:0046872">
    <property type="term" value="F:metal ion binding"/>
    <property type="evidence" value="ECO:0007669"/>
    <property type="project" value="UniProtKB-KW"/>
</dbReference>
<dbReference type="EMBL" id="CP032412">
    <property type="protein sequence ID" value="AYB43335.1"/>
    <property type="molecule type" value="Genomic_DNA"/>
</dbReference>
<dbReference type="InterPro" id="IPR050377">
    <property type="entry name" value="Radical_SAM_PqqE_MftC-like"/>
</dbReference>
<reference evidence="8 9" key="1">
    <citation type="submission" date="2018-09" db="EMBL/GenBank/DDBJ databases">
        <title>Genome Sequence of Paenibacillus lautus Strain E7593-69, Azo Dye-Degrading Bacteria, Isolated from Commercial Tattoo Inks.</title>
        <authorList>
            <person name="Nho S.W."/>
            <person name="Kim S.-J."/>
            <person name="Kweon O."/>
            <person name="Cerniglia C.E."/>
        </authorList>
    </citation>
    <scope>NUCLEOTIDE SEQUENCE [LARGE SCALE GENOMIC DNA]</scope>
    <source>
        <strain evidence="8 9">E7593-69</strain>
    </source>
</reference>
<dbReference type="Pfam" id="PF04055">
    <property type="entry name" value="Radical_SAM"/>
    <property type="match status" value="1"/>
</dbReference>
<keyword evidence="2" id="KW-0004">4Fe-4S</keyword>
<keyword evidence="6" id="KW-0411">Iron-sulfur</keyword>
<dbReference type="PIRSF" id="PIRSF037420">
    <property type="entry name" value="PQQ_syn_pqqE"/>
    <property type="match status" value="1"/>
</dbReference>
<dbReference type="PANTHER" id="PTHR11228">
    <property type="entry name" value="RADICAL SAM DOMAIN PROTEIN"/>
    <property type="match status" value="1"/>
</dbReference>
<proteinExistence type="predicted"/>
<dbReference type="KEGG" id="plw:D5F53_08595"/>
<dbReference type="InterPro" id="IPR007197">
    <property type="entry name" value="rSAM"/>
</dbReference>
<feature type="domain" description="Radical SAM core" evidence="7">
    <location>
        <begin position="8"/>
        <end position="224"/>
    </location>
</feature>
<evidence type="ECO:0000256" key="2">
    <source>
        <dbReference type="ARBA" id="ARBA00022485"/>
    </source>
</evidence>
<dbReference type="SFLD" id="SFLDS00029">
    <property type="entry name" value="Radical_SAM"/>
    <property type="match status" value="1"/>
</dbReference>
<gene>
    <name evidence="8" type="ORF">D5F53_08595</name>
</gene>
<dbReference type="Gene3D" id="3.20.20.70">
    <property type="entry name" value="Aldolase class I"/>
    <property type="match status" value="1"/>
</dbReference>
<organism evidence="8 9">
    <name type="scientific">Paenibacillus lautus</name>
    <name type="common">Bacillus lautus</name>
    <dbReference type="NCBI Taxonomy" id="1401"/>
    <lineage>
        <taxon>Bacteria</taxon>
        <taxon>Bacillati</taxon>
        <taxon>Bacillota</taxon>
        <taxon>Bacilli</taxon>
        <taxon>Bacillales</taxon>
        <taxon>Paenibacillaceae</taxon>
        <taxon>Paenibacillus</taxon>
    </lineage>
</organism>
<evidence type="ECO:0000256" key="4">
    <source>
        <dbReference type="ARBA" id="ARBA00022723"/>
    </source>
</evidence>
<keyword evidence="4" id="KW-0479">Metal-binding</keyword>